<comment type="caution">
    <text evidence="1">The sequence shown here is derived from an EMBL/GenBank/DDBJ whole genome shotgun (WGS) entry which is preliminary data.</text>
</comment>
<protein>
    <recommendedName>
        <fullName evidence="3">2-isopropylmalate synthase LeuA allosteric (dimerisation) domain-containing protein</fullName>
    </recommendedName>
</protein>
<proteinExistence type="predicted"/>
<dbReference type="AlphaFoldDB" id="A0A537IWQ2"/>
<organism evidence="1 2">
    <name type="scientific">Candidatus Segetimicrobium genomatis</name>
    <dbReference type="NCBI Taxonomy" id="2569760"/>
    <lineage>
        <taxon>Bacteria</taxon>
        <taxon>Bacillati</taxon>
        <taxon>Candidatus Sysuimicrobiota</taxon>
        <taxon>Candidatus Sysuimicrobiia</taxon>
        <taxon>Candidatus Sysuimicrobiales</taxon>
        <taxon>Candidatus Segetimicrobiaceae</taxon>
        <taxon>Candidatus Segetimicrobium</taxon>
    </lineage>
</organism>
<reference evidence="1 2" key="1">
    <citation type="journal article" date="2019" name="Nat. Microbiol.">
        <title>Mediterranean grassland soil C-N compound turnover is dependent on rainfall and depth, and is mediated by genomically divergent microorganisms.</title>
        <authorList>
            <person name="Diamond S."/>
            <person name="Andeer P.F."/>
            <person name="Li Z."/>
            <person name="Crits-Christoph A."/>
            <person name="Burstein D."/>
            <person name="Anantharaman K."/>
            <person name="Lane K.R."/>
            <person name="Thomas B.C."/>
            <person name="Pan C."/>
            <person name="Northen T.R."/>
            <person name="Banfield J.F."/>
        </authorList>
    </citation>
    <scope>NUCLEOTIDE SEQUENCE [LARGE SCALE GENOMIC DNA]</scope>
    <source>
        <strain evidence="1">NP_8</strain>
    </source>
</reference>
<name>A0A537IWQ2_9BACT</name>
<sequence>MSARLKLEDVHCTVDGQVTVARVRLSHRGRSASGTASARTTEGIWRHVVAQAALSAVREIIDGNLDVTLDAVAEVGSGRHPIIVVTMAMGRGRNEVFLSGTASLQGDRVAAVAKAVLHGLNRWVEPFLAIAASSLPVGPRLTGPLPRIRSN</sequence>
<gene>
    <name evidence="1" type="ORF">E6H05_05870</name>
</gene>
<evidence type="ECO:0000313" key="2">
    <source>
        <dbReference type="Proteomes" id="UP000318834"/>
    </source>
</evidence>
<evidence type="ECO:0008006" key="3">
    <source>
        <dbReference type="Google" id="ProtNLM"/>
    </source>
</evidence>
<dbReference type="Proteomes" id="UP000318834">
    <property type="component" value="Unassembled WGS sequence"/>
</dbReference>
<evidence type="ECO:0000313" key="1">
    <source>
        <dbReference type="EMBL" id="TMI75748.1"/>
    </source>
</evidence>
<dbReference type="EMBL" id="VBAP01000040">
    <property type="protein sequence ID" value="TMI75748.1"/>
    <property type="molecule type" value="Genomic_DNA"/>
</dbReference>
<accession>A0A537IWQ2</accession>